<dbReference type="PROSITE" id="PS50923">
    <property type="entry name" value="SUSHI"/>
    <property type="match status" value="1"/>
</dbReference>
<feature type="disulfide bond" evidence="2">
    <location>
        <begin position="23"/>
        <end position="50"/>
    </location>
</feature>
<evidence type="ECO:0000256" key="2">
    <source>
        <dbReference type="PROSITE-ProRule" id="PRU00302"/>
    </source>
</evidence>
<dbReference type="InterPro" id="IPR035976">
    <property type="entry name" value="Sushi/SCR/CCP_sf"/>
</dbReference>
<evidence type="ECO:0000256" key="1">
    <source>
        <dbReference type="ARBA" id="ARBA00023157"/>
    </source>
</evidence>
<dbReference type="SUPFAM" id="SSF57535">
    <property type="entry name" value="Complement control module/SCR domain"/>
    <property type="match status" value="1"/>
</dbReference>
<evidence type="ECO:0000313" key="4">
    <source>
        <dbReference type="EMBL" id="KAH3840887.1"/>
    </source>
</evidence>
<reference evidence="4" key="2">
    <citation type="submission" date="2020-11" db="EMBL/GenBank/DDBJ databases">
        <authorList>
            <person name="McCartney M.A."/>
            <person name="Auch B."/>
            <person name="Kono T."/>
            <person name="Mallez S."/>
            <person name="Becker A."/>
            <person name="Gohl D.M."/>
            <person name="Silverstein K.A.T."/>
            <person name="Koren S."/>
            <person name="Bechman K.B."/>
            <person name="Herman A."/>
            <person name="Abrahante J.E."/>
            <person name="Garbe J."/>
        </authorList>
    </citation>
    <scope>NUCLEOTIDE SEQUENCE</scope>
    <source>
        <strain evidence="4">Duluth1</strain>
        <tissue evidence="4">Whole animal</tissue>
    </source>
</reference>
<keyword evidence="1 2" id="KW-1015">Disulfide bond</keyword>
<evidence type="ECO:0000313" key="5">
    <source>
        <dbReference type="Proteomes" id="UP000828390"/>
    </source>
</evidence>
<dbReference type="Pfam" id="PF00084">
    <property type="entry name" value="Sushi"/>
    <property type="match status" value="1"/>
</dbReference>
<gene>
    <name evidence="4" type="ORF">DPMN_114345</name>
</gene>
<organism evidence="4 5">
    <name type="scientific">Dreissena polymorpha</name>
    <name type="common">Zebra mussel</name>
    <name type="synonym">Mytilus polymorpha</name>
    <dbReference type="NCBI Taxonomy" id="45954"/>
    <lineage>
        <taxon>Eukaryota</taxon>
        <taxon>Metazoa</taxon>
        <taxon>Spiralia</taxon>
        <taxon>Lophotrochozoa</taxon>
        <taxon>Mollusca</taxon>
        <taxon>Bivalvia</taxon>
        <taxon>Autobranchia</taxon>
        <taxon>Heteroconchia</taxon>
        <taxon>Euheterodonta</taxon>
        <taxon>Imparidentia</taxon>
        <taxon>Neoheterodontei</taxon>
        <taxon>Myida</taxon>
        <taxon>Dreissenoidea</taxon>
        <taxon>Dreissenidae</taxon>
        <taxon>Dreissena</taxon>
    </lineage>
</organism>
<proteinExistence type="predicted"/>
<name>A0A9D4QSD4_DREPO</name>
<comment type="caution">
    <text evidence="2">Lacks conserved residue(s) required for the propagation of feature annotation.</text>
</comment>
<dbReference type="Proteomes" id="UP000828390">
    <property type="component" value="Unassembled WGS sequence"/>
</dbReference>
<dbReference type="EMBL" id="JAIWYP010000004">
    <property type="protein sequence ID" value="KAH3840887.1"/>
    <property type="molecule type" value="Genomic_DNA"/>
</dbReference>
<protein>
    <recommendedName>
        <fullName evidence="3">Sushi domain-containing protein</fullName>
    </recommendedName>
</protein>
<keyword evidence="5" id="KW-1185">Reference proteome</keyword>
<sequence length="60" mass="6574">MLNSTTNYVLSTNGSTTSAIFQCGANYTMVGQSSSQCRSDGTWSNTPPTCGMWDRDLHKY</sequence>
<comment type="caution">
    <text evidence="4">The sequence shown here is derived from an EMBL/GenBank/DDBJ whole genome shotgun (WGS) entry which is preliminary data.</text>
</comment>
<dbReference type="Gene3D" id="2.10.70.10">
    <property type="entry name" value="Complement Module, domain 1"/>
    <property type="match status" value="1"/>
</dbReference>
<keyword evidence="2" id="KW-0768">Sushi</keyword>
<evidence type="ECO:0000259" key="3">
    <source>
        <dbReference type="PROSITE" id="PS50923"/>
    </source>
</evidence>
<accession>A0A9D4QSD4</accession>
<reference evidence="4" key="1">
    <citation type="journal article" date="2019" name="bioRxiv">
        <title>The Genome of the Zebra Mussel, Dreissena polymorpha: A Resource for Invasive Species Research.</title>
        <authorList>
            <person name="McCartney M.A."/>
            <person name="Auch B."/>
            <person name="Kono T."/>
            <person name="Mallez S."/>
            <person name="Zhang Y."/>
            <person name="Obille A."/>
            <person name="Becker A."/>
            <person name="Abrahante J.E."/>
            <person name="Garbe J."/>
            <person name="Badalamenti J.P."/>
            <person name="Herman A."/>
            <person name="Mangelson H."/>
            <person name="Liachko I."/>
            <person name="Sullivan S."/>
            <person name="Sone E.D."/>
            <person name="Koren S."/>
            <person name="Silverstein K.A.T."/>
            <person name="Beckman K.B."/>
            <person name="Gohl D.M."/>
        </authorList>
    </citation>
    <scope>NUCLEOTIDE SEQUENCE</scope>
    <source>
        <strain evidence="4">Duluth1</strain>
        <tissue evidence="4">Whole animal</tissue>
    </source>
</reference>
<dbReference type="AlphaFoldDB" id="A0A9D4QSD4"/>
<dbReference type="InterPro" id="IPR000436">
    <property type="entry name" value="Sushi_SCR_CCP_dom"/>
</dbReference>
<feature type="domain" description="Sushi" evidence="3">
    <location>
        <begin position="1"/>
        <end position="52"/>
    </location>
</feature>
<dbReference type="CDD" id="cd00033">
    <property type="entry name" value="CCP"/>
    <property type="match status" value="1"/>
</dbReference>